<dbReference type="Proteomes" id="UP001595548">
    <property type="component" value="Unassembled WGS sequence"/>
</dbReference>
<feature type="region of interest" description="Disordered" evidence="2">
    <location>
        <begin position="64"/>
        <end position="85"/>
    </location>
</feature>
<evidence type="ECO:0000256" key="3">
    <source>
        <dbReference type="SAM" id="Phobius"/>
    </source>
</evidence>
<name>A0ABV7HJS7_9GAMM</name>
<sequence>MDNDPNHAARLTPVRYKACEALLWSVGLLLLSYSLLSVTGRSYAADRDVAQFLASAKNNQEANLLASSPAQQSTPAAQGNINNSMALPNNVDTSLWSKTRIEQYQEVKNDGDAAIAVLQIDKLNISAPVYVGASHHNLNRGISWLNKTAPLGSQGNAALAGHRDSFFRGLKDIAVGDKIKVTTSDGPRDYTVSNLQIVDPSHVEVLAPTEHAQITLITCYPFYFVGSAPQRFIVTATEDSLAQLH</sequence>
<evidence type="ECO:0000313" key="4">
    <source>
        <dbReference type="EMBL" id="MFC3154128.1"/>
    </source>
</evidence>
<evidence type="ECO:0000256" key="2">
    <source>
        <dbReference type="SAM" id="MobiDB-lite"/>
    </source>
</evidence>
<dbReference type="NCBIfam" id="TIGR01076">
    <property type="entry name" value="sortase_fam"/>
    <property type="match status" value="1"/>
</dbReference>
<feature type="transmembrane region" description="Helical" evidence="3">
    <location>
        <begin position="21"/>
        <end position="38"/>
    </location>
</feature>
<gene>
    <name evidence="4" type="ORF">ACFOEB_02865</name>
</gene>
<feature type="compositionally biased region" description="Low complexity" evidence="2">
    <location>
        <begin position="66"/>
        <end position="78"/>
    </location>
</feature>
<comment type="caution">
    <text evidence="4">The sequence shown here is derived from an EMBL/GenBank/DDBJ whole genome shotgun (WGS) entry which is preliminary data.</text>
</comment>
<keyword evidence="3" id="KW-0472">Membrane</keyword>
<evidence type="ECO:0000256" key="1">
    <source>
        <dbReference type="ARBA" id="ARBA00022801"/>
    </source>
</evidence>
<dbReference type="InterPro" id="IPR041999">
    <property type="entry name" value="Sortase_D_1"/>
</dbReference>
<keyword evidence="3" id="KW-0812">Transmembrane</keyword>
<keyword evidence="1" id="KW-0378">Hydrolase</keyword>
<proteinExistence type="predicted"/>
<dbReference type="Gene3D" id="2.40.260.10">
    <property type="entry name" value="Sortase"/>
    <property type="match status" value="1"/>
</dbReference>
<dbReference type="CDD" id="cd05828">
    <property type="entry name" value="Sortase_D_1"/>
    <property type="match status" value="1"/>
</dbReference>
<protein>
    <submittedName>
        <fullName evidence="4">Class D sortase</fullName>
    </submittedName>
</protein>
<evidence type="ECO:0000313" key="5">
    <source>
        <dbReference type="Proteomes" id="UP001595548"/>
    </source>
</evidence>
<accession>A0ABV7HJS7</accession>
<keyword evidence="3" id="KW-1133">Transmembrane helix</keyword>
<dbReference type="Pfam" id="PF04203">
    <property type="entry name" value="Sortase"/>
    <property type="match status" value="1"/>
</dbReference>
<dbReference type="EMBL" id="JBHRTL010000004">
    <property type="protein sequence ID" value="MFC3154128.1"/>
    <property type="molecule type" value="Genomic_DNA"/>
</dbReference>
<dbReference type="RefSeq" id="WP_382414238.1">
    <property type="nucleotide sequence ID" value="NZ_AP031500.1"/>
</dbReference>
<dbReference type="InterPro" id="IPR023365">
    <property type="entry name" value="Sortase_dom-sf"/>
</dbReference>
<organism evidence="4 5">
    <name type="scientific">Gilvimarinus japonicus</name>
    <dbReference type="NCBI Taxonomy" id="1796469"/>
    <lineage>
        <taxon>Bacteria</taxon>
        <taxon>Pseudomonadati</taxon>
        <taxon>Pseudomonadota</taxon>
        <taxon>Gammaproteobacteria</taxon>
        <taxon>Cellvibrionales</taxon>
        <taxon>Cellvibrionaceae</taxon>
        <taxon>Gilvimarinus</taxon>
    </lineage>
</organism>
<dbReference type="SUPFAM" id="SSF63817">
    <property type="entry name" value="Sortase"/>
    <property type="match status" value="1"/>
</dbReference>
<reference evidence="5" key="1">
    <citation type="journal article" date="2019" name="Int. J. Syst. Evol. Microbiol.">
        <title>The Global Catalogue of Microorganisms (GCM) 10K type strain sequencing project: providing services to taxonomists for standard genome sequencing and annotation.</title>
        <authorList>
            <consortium name="The Broad Institute Genomics Platform"/>
            <consortium name="The Broad Institute Genome Sequencing Center for Infectious Disease"/>
            <person name="Wu L."/>
            <person name="Ma J."/>
        </authorList>
    </citation>
    <scope>NUCLEOTIDE SEQUENCE [LARGE SCALE GENOMIC DNA]</scope>
    <source>
        <strain evidence="5">KCTC 52141</strain>
    </source>
</reference>
<dbReference type="InterPro" id="IPR005754">
    <property type="entry name" value="Sortase"/>
</dbReference>
<keyword evidence="5" id="KW-1185">Reference proteome</keyword>